<dbReference type="RefSeq" id="WP_111546172.1">
    <property type="nucleotide sequence ID" value="NZ_MZXV01000048.1"/>
</dbReference>
<dbReference type="InterPro" id="IPR036705">
    <property type="entry name" value="Ribosyl_crysJ1_sf"/>
</dbReference>
<dbReference type="InterPro" id="IPR005502">
    <property type="entry name" value="Ribosyl_crysJ1"/>
</dbReference>
<keyword evidence="1" id="KW-0479">Metal-binding</keyword>
<sequence length="702" mass="76394">MQIPNDYLERVYAGVLGKLVGVYLGRPFEGWTYQKIMKELGPIDYYVHERLNQPLVVTDDDVAGTFTFIRALEDYGISADLPAEDIGKAWLNYIVEERSILWWGGSGNSTEHTAWLNLKKGIPAPHSGSTATNGLTVAEQIGAQIFIDGWAMVAPGQPELAAKLAEQAGKVSHDGESVHAAMLWAAMEAEAFVSDDIDHLIDTGLSVIPRDSLIAKLIADIRGWVKQHPDWHDTRQKIEDKYGYDKYPGNCHVVPNHALMVMAVLYAPDDFQKAQMIVNTSGWDTDCNAGNVGCLLALMLGLDGIEAGPDWRGPIADRLLISSADGGNSINDAVRTAYYIANLGMALAGGNPLDAPKGGAQFHFSLSGSQQGFRPVEGHGSASGVRIGNVEFENARALTVNYEALGPGQSAAVTTPTFSPREVLSMRTYDLMATPLVYPGQVVKARLVADRHNKGAVSAQLRIRAYDGDDRLRDIDGDAVTLNAGEDRVLSWRLPDLDGQPIAEIGIVLTSIGKRADGRVLLDYLRWDGAPELTLHRPAGDCDFWRMAWVNGVSFFSKRYPPSFRISQSRDEGIVIHGTRQWTDYKLSSDIVIHLGNYGGVCARVQGLRRYYAVRATRDGKLQIVRTRDADTLVLAETNFDLLFEKTIPVTLTVKGSRISALFGGVVLEAQDTSAEAFTNGGIGLLIAEGAMSTDKVHVSGA</sequence>
<dbReference type="GO" id="GO:0046872">
    <property type="term" value="F:metal ion binding"/>
    <property type="evidence" value="ECO:0007669"/>
    <property type="project" value="UniProtKB-KW"/>
</dbReference>
<evidence type="ECO:0008006" key="4">
    <source>
        <dbReference type="Google" id="ProtNLM"/>
    </source>
</evidence>
<keyword evidence="3" id="KW-1185">Reference proteome</keyword>
<accession>A0A2W7C105</accession>
<feature type="binding site" evidence="1">
    <location>
        <position position="58"/>
    </location>
    <ligand>
        <name>Mg(2+)</name>
        <dbReference type="ChEBI" id="CHEBI:18420"/>
        <label>1</label>
    </ligand>
</feature>
<dbReference type="AlphaFoldDB" id="A0A2W7C105"/>
<organism evidence="2 3">
    <name type="scientific">Mesorhizobium kowhaii</name>
    <dbReference type="NCBI Taxonomy" id="1300272"/>
    <lineage>
        <taxon>Bacteria</taxon>
        <taxon>Pseudomonadati</taxon>
        <taxon>Pseudomonadota</taxon>
        <taxon>Alphaproteobacteria</taxon>
        <taxon>Hyphomicrobiales</taxon>
        <taxon>Phyllobacteriaceae</taxon>
        <taxon>Mesorhizobium</taxon>
    </lineage>
</organism>
<comment type="cofactor">
    <cofactor evidence="1">
        <name>Mg(2+)</name>
        <dbReference type="ChEBI" id="CHEBI:18420"/>
    </cofactor>
    <text evidence="1">Binds 2 magnesium ions per subunit.</text>
</comment>
<feature type="binding site" evidence="1">
    <location>
        <position position="284"/>
    </location>
    <ligand>
        <name>Mg(2+)</name>
        <dbReference type="ChEBI" id="CHEBI:18420"/>
        <label>1</label>
    </ligand>
</feature>
<dbReference type="Proteomes" id="UP000248616">
    <property type="component" value="Unassembled WGS sequence"/>
</dbReference>
<gene>
    <name evidence="2" type="ORF">B5V02_21410</name>
</gene>
<keyword evidence="1" id="KW-0460">Magnesium</keyword>
<feature type="binding site" evidence="1">
    <location>
        <position position="59"/>
    </location>
    <ligand>
        <name>Mg(2+)</name>
        <dbReference type="ChEBI" id="CHEBI:18420"/>
        <label>1</label>
    </ligand>
</feature>
<dbReference type="SUPFAM" id="SSF101478">
    <property type="entry name" value="ADP-ribosylglycohydrolase"/>
    <property type="match status" value="1"/>
</dbReference>
<evidence type="ECO:0000256" key="1">
    <source>
        <dbReference type="PIRSR" id="PIRSR605502-1"/>
    </source>
</evidence>
<dbReference type="Pfam" id="PF03747">
    <property type="entry name" value="ADP_ribosyl_GH"/>
    <property type="match status" value="1"/>
</dbReference>
<dbReference type="OrthoDB" id="9761704at2"/>
<evidence type="ECO:0000313" key="3">
    <source>
        <dbReference type="Proteomes" id="UP000248616"/>
    </source>
</evidence>
<evidence type="ECO:0000313" key="2">
    <source>
        <dbReference type="EMBL" id="PZV36607.1"/>
    </source>
</evidence>
<dbReference type="Gene3D" id="1.10.4080.10">
    <property type="entry name" value="ADP-ribosylation/Crystallin J1"/>
    <property type="match status" value="1"/>
</dbReference>
<proteinExistence type="predicted"/>
<comment type="caution">
    <text evidence="2">The sequence shown here is derived from an EMBL/GenBank/DDBJ whole genome shotgun (WGS) entry which is preliminary data.</text>
</comment>
<feature type="binding site" evidence="1">
    <location>
        <position position="286"/>
    </location>
    <ligand>
        <name>Mg(2+)</name>
        <dbReference type="ChEBI" id="CHEBI:18420"/>
        <label>1</label>
    </ligand>
</feature>
<dbReference type="EMBL" id="MZXV01000048">
    <property type="protein sequence ID" value="PZV36607.1"/>
    <property type="molecule type" value="Genomic_DNA"/>
</dbReference>
<reference evidence="3" key="1">
    <citation type="submission" date="2017-03" db="EMBL/GenBank/DDBJ databases">
        <authorList>
            <person name="Safronova V.I."/>
            <person name="Sazanova A.L."/>
            <person name="Chirak E.R."/>
        </authorList>
    </citation>
    <scope>NUCLEOTIDE SEQUENCE [LARGE SCALE GENOMIC DNA]</scope>
    <source>
        <strain evidence="3">Ach-343</strain>
    </source>
</reference>
<feature type="binding site" evidence="1">
    <location>
        <position position="60"/>
    </location>
    <ligand>
        <name>Mg(2+)</name>
        <dbReference type="ChEBI" id="CHEBI:18420"/>
        <label>1</label>
    </ligand>
</feature>
<dbReference type="Gene3D" id="2.60.120.560">
    <property type="entry name" value="Exo-inulinase, domain 1"/>
    <property type="match status" value="1"/>
</dbReference>
<name>A0A2W7C105_9HYPH</name>
<protein>
    <recommendedName>
        <fullName evidence="4">ADP-ribosylglycohydrolase</fullName>
    </recommendedName>
</protein>